<dbReference type="InterPro" id="IPR029063">
    <property type="entry name" value="SAM-dependent_MTases_sf"/>
</dbReference>
<protein>
    <submittedName>
        <fullName evidence="3">Uncharacterized protein</fullName>
    </submittedName>
</protein>
<dbReference type="CDD" id="cd02440">
    <property type="entry name" value="AdoMet_MTases"/>
    <property type="match status" value="1"/>
</dbReference>
<dbReference type="OrthoDB" id="411785at2759"/>
<sequence>MRTICSFGPPGLLSEAPCSGNRVLKPPFRRHPHIKRGAEAFQRRRGDLSGRLPIGSGTQAEGPLQELAELFGATGGDPGHWNLSPEWWGNQGGGWGKDAGVTVYESHSELGNGRITVTAHSATPQSSPGADESAWEEWRVLRFNSVTRQSVARVRVQPTAARGSTVTVLPDCLAQDYLKSAAAVTAALLGLLSLHPRAAAASGTAMCLRVLCVGVGGGSLPLFLAHHFPGAVIDAVELDPAVVAAATGAMGLREQPTLRLHTADAAAFLAQRRRQQQRQQQQVGQQQQGVQQQQGGLQQQGQRQQQGGQQQGGPQQQDQQLQQVALHHTGHLHPQAEHPLHQSQLHPQDHHQQYQSQQHQQHWQHRQQQHGRPEHRQEAAPPPYDLVIMDAFDGADNVPATLCTPEFAQLVASALHPQHGCFLLNMHSIVDQSTIAGFKSSLLGTDSNTGSTGSFFAVRSRKQPNQCIVGARGLQLPAGGEAQALRRAAVEVAAAAGFCFPAGSRACNGYQPL</sequence>
<gene>
    <name evidence="3" type="ORF">D9Q98_004637</name>
</gene>
<dbReference type="PANTHER" id="PTHR43317:SF1">
    <property type="entry name" value="THERMOSPERMINE SYNTHASE ACAULIS5"/>
    <property type="match status" value="1"/>
</dbReference>
<keyword evidence="1" id="KW-0620">Polyamine biosynthesis</keyword>
<dbReference type="PANTHER" id="PTHR43317">
    <property type="entry name" value="THERMOSPERMINE SYNTHASE ACAULIS5"/>
    <property type="match status" value="1"/>
</dbReference>
<evidence type="ECO:0000313" key="3">
    <source>
        <dbReference type="EMBL" id="KAI3431587.1"/>
    </source>
</evidence>
<evidence type="ECO:0000256" key="1">
    <source>
        <dbReference type="ARBA" id="ARBA00023115"/>
    </source>
</evidence>
<comment type="caution">
    <text evidence="3">The sequence shown here is derived from an EMBL/GenBank/DDBJ whole genome shotgun (WGS) entry which is preliminary data.</text>
</comment>
<keyword evidence="4" id="KW-1185">Reference proteome</keyword>
<dbReference type="Proteomes" id="UP001055712">
    <property type="component" value="Unassembled WGS sequence"/>
</dbReference>
<dbReference type="AlphaFoldDB" id="A0A9D4TQA4"/>
<dbReference type="GO" id="GO:0006596">
    <property type="term" value="P:polyamine biosynthetic process"/>
    <property type="evidence" value="ECO:0007669"/>
    <property type="project" value="UniProtKB-KW"/>
</dbReference>
<evidence type="ECO:0000256" key="2">
    <source>
        <dbReference type="SAM" id="MobiDB-lite"/>
    </source>
</evidence>
<accession>A0A9D4TQA4</accession>
<evidence type="ECO:0000313" key="4">
    <source>
        <dbReference type="Proteomes" id="UP001055712"/>
    </source>
</evidence>
<dbReference type="EMBL" id="SIDB01000006">
    <property type="protein sequence ID" value="KAI3431587.1"/>
    <property type="molecule type" value="Genomic_DNA"/>
</dbReference>
<dbReference type="SUPFAM" id="SSF53335">
    <property type="entry name" value="S-adenosyl-L-methionine-dependent methyltransferases"/>
    <property type="match status" value="2"/>
</dbReference>
<dbReference type="Gene3D" id="3.40.50.150">
    <property type="entry name" value="Vaccinia Virus protein VP39"/>
    <property type="match status" value="1"/>
</dbReference>
<reference evidence="3" key="2">
    <citation type="submission" date="2020-11" db="EMBL/GenBank/DDBJ databases">
        <authorList>
            <person name="Cecchin M."/>
            <person name="Marcolungo L."/>
            <person name="Rossato M."/>
            <person name="Girolomoni L."/>
            <person name="Cosentino E."/>
            <person name="Cuine S."/>
            <person name="Li-Beisson Y."/>
            <person name="Delledonne M."/>
            <person name="Ballottari M."/>
        </authorList>
    </citation>
    <scope>NUCLEOTIDE SEQUENCE</scope>
    <source>
        <strain evidence="3">211/11P</strain>
        <tissue evidence="3">Whole cell</tissue>
    </source>
</reference>
<proteinExistence type="predicted"/>
<reference evidence="3" key="1">
    <citation type="journal article" date="2019" name="Plant J.">
        <title>Chlorella vulgaris genome assembly and annotation reveals the molecular basis for metabolic acclimation to high light conditions.</title>
        <authorList>
            <person name="Cecchin M."/>
            <person name="Marcolungo L."/>
            <person name="Rossato M."/>
            <person name="Girolomoni L."/>
            <person name="Cosentino E."/>
            <person name="Cuine S."/>
            <person name="Li-Beisson Y."/>
            <person name="Delledonne M."/>
            <person name="Ballottari M."/>
        </authorList>
    </citation>
    <scope>NUCLEOTIDE SEQUENCE</scope>
    <source>
        <strain evidence="3">211/11P</strain>
    </source>
</reference>
<feature type="region of interest" description="Disordered" evidence="2">
    <location>
        <begin position="335"/>
        <end position="380"/>
    </location>
</feature>
<feature type="region of interest" description="Disordered" evidence="2">
    <location>
        <begin position="294"/>
        <end position="323"/>
    </location>
</feature>
<organism evidence="3 4">
    <name type="scientific">Chlorella vulgaris</name>
    <name type="common">Green alga</name>
    <dbReference type="NCBI Taxonomy" id="3077"/>
    <lineage>
        <taxon>Eukaryota</taxon>
        <taxon>Viridiplantae</taxon>
        <taxon>Chlorophyta</taxon>
        <taxon>core chlorophytes</taxon>
        <taxon>Trebouxiophyceae</taxon>
        <taxon>Chlorellales</taxon>
        <taxon>Chlorellaceae</taxon>
        <taxon>Chlorella clade</taxon>
        <taxon>Chlorella</taxon>
    </lineage>
</organism>
<name>A0A9D4TQA4_CHLVU</name>